<dbReference type="Proteomes" id="UP000251835">
    <property type="component" value="Unassembled WGS sequence"/>
</dbReference>
<evidence type="ECO:0000259" key="10">
    <source>
        <dbReference type="Pfam" id="PF11761"/>
    </source>
</evidence>
<dbReference type="UniPathway" id="UPA00148"/>
<sequence length="606" mass="67442">MENTAIILISEVGLPLAETIKRDYPEAKIFSKNKFDGVEEIDSISEFLKENHSKYDAYIFIGAMGICIRSIAPYVTHKYSDPAIINIDSTGKFVISVMSGHVGGANALTKDLALLLGATPVITTQSDNLNVWSLDILGERFGWKTQTNCSNFNEPLTLFVNGKKTALLLECRDKGTAYLEQNLPNYTTVFYKFEDINLADFELLLLVSPFLYPDVAIPCIQYIPKVLHLGVGCRRQCKKEGIADYVENELRKQNISADAIADLSTITLKKDEPLMAEIQTHFGDIPMNIYTSEDLQKIDVPNPSEKVKQVTQSVSVSEASAIASAEGGPLIIEKQKGKLSEGNDFTFAVAFSQRYIRQGHVEIVGAGPGDPELVSVKGKHFLEMADLILYAGSLVPKELTYYAKDGATVRSSADMDLEEQFQTMKTFYDKGLLVVRLHTGDPCIYGAIQEQMAYFDEYNMSYHITPGISSFQAAAAELKSQFTIPEKVQTIILTRGSGRTPMPEKEQLAKLAKSQSTMCIYLSAGIAEKVQQELLEHYPPTTPVAVCYKLTWKEQKIFRGTLENLAKLVNDNNLKLTTLMVVGVAIDNRKGLSRLYAHEFKHIFRK</sequence>
<evidence type="ECO:0000313" key="12">
    <source>
        <dbReference type="Proteomes" id="UP000251835"/>
    </source>
</evidence>
<dbReference type="InterPro" id="IPR000878">
    <property type="entry name" value="4pyrrol_Mease"/>
</dbReference>
<dbReference type="OrthoDB" id="9815856at2"/>
<dbReference type="PANTHER" id="PTHR37477">
    <property type="entry name" value="COBALT-PRECORRIN-5A HYDROLASE"/>
    <property type="match status" value="1"/>
</dbReference>
<feature type="domain" description="Cobalamin synthesis G N-terminal" evidence="9">
    <location>
        <begin position="47"/>
        <end position="127"/>
    </location>
</feature>
<dbReference type="Gene3D" id="3.30.420.180">
    <property type="entry name" value="CobE/GbiG C-terminal domain"/>
    <property type="match status" value="1"/>
</dbReference>
<dbReference type="PANTHER" id="PTHR37477:SF1">
    <property type="entry name" value="COBALT-PRECORRIN-5A HYDROLASE"/>
    <property type="match status" value="1"/>
</dbReference>
<dbReference type="InterPro" id="IPR036518">
    <property type="entry name" value="CobE/GbiG_C_sf"/>
</dbReference>
<dbReference type="InterPro" id="IPR006362">
    <property type="entry name" value="Cbl_synth_CobM/CibF"/>
</dbReference>
<dbReference type="InterPro" id="IPR021744">
    <property type="entry name" value="CbiG_N"/>
</dbReference>
<dbReference type="EMBL" id="QENZ01000003">
    <property type="protein sequence ID" value="PVX52158.1"/>
    <property type="molecule type" value="Genomic_DNA"/>
</dbReference>
<dbReference type="InterPro" id="IPR052553">
    <property type="entry name" value="CbiG_hydrolase"/>
</dbReference>
<reference evidence="11 12" key="1">
    <citation type="submission" date="2018-05" db="EMBL/GenBank/DDBJ databases">
        <title>Genomic Encyclopedia of Type Strains, Phase IV (KMG-IV): sequencing the most valuable type-strain genomes for metagenomic binning, comparative biology and taxonomic classification.</title>
        <authorList>
            <person name="Goeker M."/>
        </authorList>
    </citation>
    <scope>NUCLEOTIDE SEQUENCE [LARGE SCALE GENOMIC DNA]</scope>
    <source>
        <strain evidence="11 12">DSM 28579</strain>
    </source>
</reference>
<dbReference type="CDD" id="cd11641">
    <property type="entry name" value="Precorrin-4_C11-MT"/>
    <property type="match status" value="1"/>
</dbReference>
<evidence type="ECO:0000256" key="1">
    <source>
        <dbReference type="ARBA" id="ARBA00004953"/>
    </source>
</evidence>
<dbReference type="Gene3D" id="3.40.1010.10">
    <property type="entry name" value="Cobalt-precorrin-4 Transmethylase, Domain 1"/>
    <property type="match status" value="1"/>
</dbReference>
<accession>A0A7L4UQV6</accession>
<keyword evidence="4 6" id="KW-0808">Transferase</keyword>
<dbReference type="SUPFAM" id="SSF53790">
    <property type="entry name" value="Tetrapyrrole methylase"/>
    <property type="match status" value="1"/>
</dbReference>
<keyword evidence="3 6" id="KW-0489">Methyltransferase</keyword>
<evidence type="ECO:0000256" key="5">
    <source>
        <dbReference type="ARBA" id="ARBA00022691"/>
    </source>
</evidence>
<feature type="domain" description="CobE/GbiG C-terminal" evidence="8">
    <location>
        <begin position="227"/>
        <end position="350"/>
    </location>
</feature>
<dbReference type="Pfam" id="PF11761">
    <property type="entry name" value="CbiG_mid"/>
    <property type="match status" value="1"/>
</dbReference>
<dbReference type="Pfam" id="PF01890">
    <property type="entry name" value="CbiG_C"/>
    <property type="match status" value="1"/>
</dbReference>
<dbReference type="GO" id="GO:0046026">
    <property type="term" value="F:precorrin-4 C11-methyltransferase activity"/>
    <property type="evidence" value="ECO:0007669"/>
    <property type="project" value="InterPro"/>
</dbReference>
<evidence type="ECO:0000259" key="8">
    <source>
        <dbReference type="Pfam" id="PF01890"/>
    </source>
</evidence>
<evidence type="ECO:0000313" key="11">
    <source>
        <dbReference type="EMBL" id="PVX52158.1"/>
    </source>
</evidence>
<dbReference type="RefSeq" id="WP_116495708.1">
    <property type="nucleotide sequence ID" value="NZ_QENZ01000003.1"/>
</dbReference>
<dbReference type="InterPro" id="IPR002750">
    <property type="entry name" value="CobE/GbiG_C"/>
</dbReference>
<evidence type="ECO:0000259" key="9">
    <source>
        <dbReference type="Pfam" id="PF11760"/>
    </source>
</evidence>
<dbReference type="SUPFAM" id="SSF159664">
    <property type="entry name" value="CobE/GbiG C-terminal domain-like"/>
    <property type="match status" value="1"/>
</dbReference>
<dbReference type="Pfam" id="PF00590">
    <property type="entry name" value="TP_methylase"/>
    <property type="match status" value="1"/>
</dbReference>
<dbReference type="InterPro" id="IPR038029">
    <property type="entry name" value="GbiG_N_sf"/>
</dbReference>
<organism evidence="11 12">
    <name type="scientific">Balneicella halophila</name>
    <dbReference type="NCBI Taxonomy" id="1537566"/>
    <lineage>
        <taxon>Bacteria</taxon>
        <taxon>Pseudomonadati</taxon>
        <taxon>Bacteroidota</taxon>
        <taxon>Bacteroidia</taxon>
        <taxon>Bacteroidales</taxon>
        <taxon>Balneicellaceae</taxon>
        <taxon>Balneicella</taxon>
    </lineage>
</organism>
<proteinExistence type="inferred from homology"/>
<keyword evidence="12" id="KW-1185">Reference proteome</keyword>
<evidence type="ECO:0000256" key="6">
    <source>
        <dbReference type="RuleBase" id="RU003960"/>
    </source>
</evidence>
<evidence type="ECO:0000256" key="4">
    <source>
        <dbReference type="ARBA" id="ARBA00022679"/>
    </source>
</evidence>
<dbReference type="NCBIfam" id="TIGR01465">
    <property type="entry name" value="cobM_cbiF"/>
    <property type="match status" value="1"/>
</dbReference>
<dbReference type="Pfam" id="PF11760">
    <property type="entry name" value="CbiG_N"/>
    <property type="match status" value="1"/>
</dbReference>
<dbReference type="InterPro" id="IPR014777">
    <property type="entry name" value="4pyrrole_Mease_sub1"/>
</dbReference>
<dbReference type="GO" id="GO:0009236">
    <property type="term" value="P:cobalamin biosynthetic process"/>
    <property type="evidence" value="ECO:0007669"/>
    <property type="project" value="UniProtKB-UniPathway"/>
</dbReference>
<dbReference type="SUPFAM" id="SSF159672">
    <property type="entry name" value="CbiG N-terminal domain-like"/>
    <property type="match status" value="1"/>
</dbReference>
<dbReference type="InterPro" id="IPR021745">
    <property type="entry name" value="CbiG_mid"/>
</dbReference>
<comment type="pathway">
    <text evidence="1">Cofactor biosynthesis; adenosylcobalamin biosynthesis.</text>
</comment>
<feature type="domain" description="Cobalamin biosynthesis central region" evidence="10">
    <location>
        <begin position="132"/>
        <end position="224"/>
    </location>
</feature>
<dbReference type="AlphaFoldDB" id="A0A7L4UQV6"/>
<evidence type="ECO:0000256" key="2">
    <source>
        <dbReference type="ARBA" id="ARBA00005879"/>
    </source>
</evidence>
<dbReference type="InterPro" id="IPR035996">
    <property type="entry name" value="4pyrrol_Methylase_sf"/>
</dbReference>
<keyword evidence="5" id="KW-0949">S-adenosyl-L-methionine</keyword>
<dbReference type="Gene3D" id="3.30.950.10">
    <property type="entry name" value="Methyltransferase, Cobalt-precorrin-4 Transmethylase, Domain 2"/>
    <property type="match status" value="1"/>
</dbReference>
<evidence type="ECO:0000256" key="3">
    <source>
        <dbReference type="ARBA" id="ARBA00022603"/>
    </source>
</evidence>
<dbReference type="GO" id="GO:0032259">
    <property type="term" value="P:methylation"/>
    <property type="evidence" value="ECO:0007669"/>
    <property type="project" value="UniProtKB-KW"/>
</dbReference>
<comment type="caution">
    <text evidence="11">The sequence shown here is derived from an EMBL/GenBank/DDBJ whole genome shotgun (WGS) entry which is preliminary data.</text>
</comment>
<comment type="similarity">
    <text evidence="2 6">Belongs to the precorrin methyltransferase family.</text>
</comment>
<protein>
    <submittedName>
        <fullName evidence="11">Precorrin-4 C11-methyltransferase</fullName>
    </submittedName>
</protein>
<feature type="domain" description="Tetrapyrrole methylase" evidence="7">
    <location>
        <begin position="363"/>
        <end position="565"/>
    </location>
</feature>
<dbReference type="Gene3D" id="3.40.50.11220">
    <property type="match status" value="1"/>
</dbReference>
<dbReference type="PROSITE" id="PS00840">
    <property type="entry name" value="SUMT_2"/>
    <property type="match status" value="1"/>
</dbReference>
<gene>
    <name evidence="11" type="ORF">C7377_0459</name>
</gene>
<evidence type="ECO:0000259" key="7">
    <source>
        <dbReference type="Pfam" id="PF00590"/>
    </source>
</evidence>
<name>A0A7L4UQV6_BALHA</name>
<dbReference type="InterPro" id="IPR014776">
    <property type="entry name" value="4pyrrole_Mease_sub2"/>
</dbReference>
<dbReference type="InterPro" id="IPR003043">
    <property type="entry name" value="Uropor_MeTrfase_CS"/>
</dbReference>